<comment type="caution">
    <text evidence="1">The sequence shown here is derived from an EMBL/GenBank/DDBJ whole genome shotgun (WGS) entry which is preliminary data.</text>
</comment>
<accession>A0A532V4F2</accession>
<dbReference type="EMBL" id="NJBO01000011">
    <property type="protein sequence ID" value="TKJ42080.1"/>
    <property type="molecule type" value="Genomic_DNA"/>
</dbReference>
<protein>
    <submittedName>
        <fullName evidence="1">Uncharacterized protein</fullName>
    </submittedName>
</protein>
<reference evidence="1 2" key="1">
    <citation type="submission" date="2017-06" db="EMBL/GenBank/DDBJ databases">
        <title>Novel microbial phyla capable of carbon fixation and sulfur reduction in deep-sea sediments.</title>
        <authorList>
            <person name="Huang J."/>
            <person name="Baker B."/>
            <person name="Wang Y."/>
        </authorList>
    </citation>
    <scope>NUCLEOTIDE SEQUENCE [LARGE SCALE GENOMIC DNA]</scope>
    <source>
        <strain evidence="1">B3_TA06</strain>
    </source>
</reference>
<dbReference type="Proteomes" id="UP000317778">
    <property type="component" value="Unassembled WGS sequence"/>
</dbReference>
<gene>
    <name evidence="1" type="ORF">CEE36_07605</name>
</gene>
<dbReference type="AlphaFoldDB" id="A0A532V4F2"/>
<name>A0A532V4F2_UNCT6</name>
<evidence type="ECO:0000313" key="1">
    <source>
        <dbReference type="EMBL" id="TKJ42080.1"/>
    </source>
</evidence>
<sequence>MLASEPATMGLSNRADLKVRPYLLWNPEDGTIDQDIPKQTSPLRLEKFSEQVEEIYVARYKGLPPHTAVK</sequence>
<organism evidence="1 2">
    <name type="scientific">candidate division TA06 bacterium B3_TA06</name>
    <dbReference type="NCBI Taxonomy" id="2012487"/>
    <lineage>
        <taxon>Bacteria</taxon>
        <taxon>Bacteria division TA06</taxon>
    </lineage>
</organism>
<proteinExistence type="predicted"/>
<evidence type="ECO:0000313" key="2">
    <source>
        <dbReference type="Proteomes" id="UP000317778"/>
    </source>
</evidence>